<evidence type="ECO:0000256" key="7">
    <source>
        <dbReference type="PROSITE-ProRule" id="PRU00175"/>
    </source>
</evidence>
<dbReference type="EC" id="2.3.2.27" evidence="2"/>
<dbReference type="InterPro" id="IPR001841">
    <property type="entry name" value="Znf_RING"/>
</dbReference>
<evidence type="ECO:0000256" key="2">
    <source>
        <dbReference type="ARBA" id="ARBA00012483"/>
    </source>
</evidence>
<keyword evidence="3" id="KW-0479">Metal-binding</keyword>
<keyword evidence="5" id="KW-0862">Zinc</keyword>
<protein>
    <recommendedName>
        <fullName evidence="2">RING-type E3 ubiquitin transferase</fullName>
        <ecNumber evidence="2">2.3.2.27</ecNumber>
    </recommendedName>
</protein>
<keyword evidence="4 7" id="KW-0863">Zinc-finger</keyword>
<reference evidence="9" key="2">
    <citation type="submission" date="2021-12" db="EMBL/GenBank/DDBJ databases">
        <title>Resequencing data analysis of finger millet.</title>
        <authorList>
            <person name="Hatakeyama M."/>
            <person name="Aluri S."/>
            <person name="Balachadran M.T."/>
            <person name="Sivarajan S.R."/>
            <person name="Poveda L."/>
            <person name="Shimizu-Inatsugi R."/>
            <person name="Schlapbach R."/>
            <person name="Sreeman S.M."/>
            <person name="Shimizu K.K."/>
        </authorList>
    </citation>
    <scope>NUCLEOTIDE SEQUENCE</scope>
</reference>
<name>A0AAV5FMH3_ELECO</name>
<dbReference type="Gene3D" id="3.30.40.10">
    <property type="entry name" value="Zinc/RING finger domain, C3HC4 (zinc finger)"/>
    <property type="match status" value="1"/>
</dbReference>
<reference evidence="9" key="1">
    <citation type="journal article" date="2018" name="DNA Res.">
        <title>Multiple hybrid de novo genome assembly of finger millet, an orphan allotetraploid crop.</title>
        <authorList>
            <person name="Hatakeyama M."/>
            <person name="Aluri S."/>
            <person name="Balachadran M.T."/>
            <person name="Sivarajan S.R."/>
            <person name="Patrignani A."/>
            <person name="Gruter S."/>
            <person name="Poveda L."/>
            <person name="Shimizu-Inatsugi R."/>
            <person name="Baeten J."/>
            <person name="Francoijs K.J."/>
            <person name="Nataraja K.N."/>
            <person name="Reddy Y.A.N."/>
            <person name="Phadnis S."/>
            <person name="Ravikumar R.L."/>
            <person name="Schlapbach R."/>
            <person name="Sreeman S.M."/>
            <person name="Shimizu K.K."/>
        </authorList>
    </citation>
    <scope>NUCLEOTIDE SEQUENCE</scope>
</reference>
<dbReference type="GO" id="GO:0008270">
    <property type="term" value="F:zinc ion binding"/>
    <property type="evidence" value="ECO:0007669"/>
    <property type="project" value="UniProtKB-KW"/>
</dbReference>
<comment type="caution">
    <text evidence="9">The sequence shown here is derived from an EMBL/GenBank/DDBJ whole genome shotgun (WGS) entry which is preliminary data.</text>
</comment>
<dbReference type="SMART" id="SM00184">
    <property type="entry name" value="RING"/>
    <property type="match status" value="1"/>
</dbReference>
<gene>
    <name evidence="9" type="primary">gb24764</name>
    <name evidence="9" type="ORF">PR202_gb24764</name>
</gene>
<evidence type="ECO:0000256" key="1">
    <source>
        <dbReference type="ARBA" id="ARBA00000900"/>
    </source>
</evidence>
<evidence type="ECO:0000313" key="9">
    <source>
        <dbReference type="EMBL" id="GJN35946.1"/>
    </source>
</evidence>
<dbReference type="InterPro" id="IPR053238">
    <property type="entry name" value="RING-H2_zinc_finger"/>
</dbReference>
<evidence type="ECO:0000256" key="5">
    <source>
        <dbReference type="ARBA" id="ARBA00022833"/>
    </source>
</evidence>
<comment type="catalytic activity">
    <reaction evidence="1">
        <text>S-ubiquitinyl-[E2 ubiquitin-conjugating enzyme]-L-cysteine + [acceptor protein]-L-lysine = [E2 ubiquitin-conjugating enzyme]-L-cysteine + N(6)-ubiquitinyl-[acceptor protein]-L-lysine.</text>
        <dbReference type="EC" id="2.3.2.27"/>
    </reaction>
</comment>
<evidence type="ECO:0000256" key="3">
    <source>
        <dbReference type="ARBA" id="ARBA00022723"/>
    </source>
</evidence>
<keyword evidence="10" id="KW-1185">Reference proteome</keyword>
<dbReference type="CDD" id="cd16461">
    <property type="entry name" value="RING-H2_EL5-like"/>
    <property type="match status" value="1"/>
</dbReference>
<dbReference type="Pfam" id="PF13639">
    <property type="entry name" value="zf-RING_2"/>
    <property type="match status" value="1"/>
</dbReference>
<dbReference type="PANTHER" id="PTHR14155">
    <property type="entry name" value="RING FINGER DOMAIN-CONTAINING"/>
    <property type="match status" value="1"/>
</dbReference>
<accession>A0AAV5FMH3</accession>
<evidence type="ECO:0000256" key="6">
    <source>
        <dbReference type="ARBA" id="ARBA00024209"/>
    </source>
</evidence>
<dbReference type="AlphaFoldDB" id="A0AAV5FMH3"/>
<organism evidence="9 10">
    <name type="scientific">Eleusine coracana subsp. coracana</name>
    <dbReference type="NCBI Taxonomy" id="191504"/>
    <lineage>
        <taxon>Eukaryota</taxon>
        <taxon>Viridiplantae</taxon>
        <taxon>Streptophyta</taxon>
        <taxon>Embryophyta</taxon>
        <taxon>Tracheophyta</taxon>
        <taxon>Spermatophyta</taxon>
        <taxon>Magnoliopsida</taxon>
        <taxon>Liliopsida</taxon>
        <taxon>Poales</taxon>
        <taxon>Poaceae</taxon>
        <taxon>PACMAD clade</taxon>
        <taxon>Chloridoideae</taxon>
        <taxon>Cynodonteae</taxon>
        <taxon>Eleusininae</taxon>
        <taxon>Eleusine</taxon>
    </lineage>
</organism>
<feature type="domain" description="RING-type" evidence="8">
    <location>
        <begin position="137"/>
        <end position="179"/>
    </location>
</feature>
<dbReference type="PANTHER" id="PTHR14155:SF627">
    <property type="entry name" value="OS06G0192800 PROTEIN"/>
    <property type="match status" value="1"/>
</dbReference>
<dbReference type="EMBL" id="BQKI01000088">
    <property type="protein sequence ID" value="GJN35946.1"/>
    <property type="molecule type" value="Genomic_DNA"/>
</dbReference>
<comment type="similarity">
    <text evidence="6">Belongs to the RING-type zinc finger family. ATL subfamily.</text>
</comment>
<dbReference type="Proteomes" id="UP001054889">
    <property type="component" value="Unassembled WGS sequence"/>
</dbReference>
<dbReference type="InterPro" id="IPR013083">
    <property type="entry name" value="Znf_RING/FYVE/PHD"/>
</dbReference>
<evidence type="ECO:0000313" key="10">
    <source>
        <dbReference type="Proteomes" id="UP001054889"/>
    </source>
</evidence>
<dbReference type="PROSITE" id="PS50089">
    <property type="entry name" value="ZF_RING_2"/>
    <property type="match status" value="1"/>
</dbReference>
<proteinExistence type="inferred from homology"/>
<evidence type="ECO:0000256" key="4">
    <source>
        <dbReference type="ARBA" id="ARBA00022771"/>
    </source>
</evidence>
<dbReference type="SUPFAM" id="SSF57850">
    <property type="entry name" value="RING/U-box"/>
    <property type="match status" value="1"/>
</dbReference>
<dbReference type="GO" id="GO:0061630">
    <property type="term" value="F:ubiquitin protein ligase activity"/>
    <property type="evidence" value="ECO:0007669"/>
    <property type="project" value="UniProtKB-EC"/>
</dbReference>
<evidence type="ECO:0000259" key="8">
    <source>
        <dbReference type="PROSITE" id="PS50089"/>
    </source>
</evidence>
<sequence>MLLHSNNYYLVQPTSTRASLLCPTIIQSVVSHVVRPVRREPPAGRGDRALGGAGVRRRAPPLRALLPPPAPQQLRLVLPHHAGDGGVPTTTRVFTYQVHAASNGLDAKALRALPVFRWESKSTSSSQAADAEPTVRCAVCLGHMVDGELGRLLPACRHVFHAECIDKWFGTSTTCPICRTTAAAAGAASSLVRK</sequence>